<feature type="non-terminal residue" evidence="2">
    <location>
        <position position="1"/>
    </location>
</feature>
<evidence type="ECO:0000313" key="2">
    <source>
        <dbReference type="EMBL" id="AAX30508.2"/>
    </source>
</evidence>
<feature type="region of interest" description="Disordered" evidence="1">
    <location>
        <begin position="1"/>
        <end position="38"/>
    </location>
</feature>
<name>Q5BSH7_SCHJA</name>
<dbReference type="AlphaFoldDB" id="Q5BSH7"/>
<feature type="compositionally biased region" description="Gly residues" evidence="1">
    <location>
        <begin position="1"/>
        <end position="21"/>
    </location>
</feature>
<accession>Q5BSH7</accession>
<dbReference type="EMBL" id="AY915287">
    <property type="protein sequence ID" value="AAX30508.2"/>
    <property type="molecule type" value="mRNA"/>
</dbReference>
<feature type="compositionally biased region" description="Gly residues" evidence="1">
    <location>
        <begin position="28"/>
        <end position="38"/>
    </location>
</feature>
<sequence>KGGNGGGGAKGGGKGGGNGKGNGKEGGGKNGGGKGGNGGKGGSYAPPYYWVHPSPIHAHLYPPNIHLCQTALIPFIKQHPPLNSSPCKMGMCEFQINKYYPF</sequence>
<protein>
    <submittedName>
        <fullName evidence="2">SJCHGC04252 protein</fullName>
    </submittedName>
</protein>
<organism evidence="2">
    <name type="scientific">Schistosoma japonicum</name>
    <name type="common">Blood fluke</name>
    <dbReference type="NCBI Taxonomy" id="6182"/>
    <lineage>
        <taxon>Eukaryota</taxon>
        <taxon>Metazoa</taxon>
        <taxon>Spiralia</taxon>
        <taxon>Lophotrochozoa</taxon>
        <taxon>Platyhelminthes</taxon>
        <taxon>Trematoda</taxon>
        <taxon>Digenea</taxon>
        <taxon>Strigeidida</taxon>
        <taxon>Schistosomatoidea</taxon>
        <taxon>Schistosomatidae</taxon>
        <taxon>Schistosoma</taxon>
    </lineage>
</organism>
<reference evidence="2" key="2">
    <citation type="journal article" date="2006" name="PLoS Pathog.">
        <title>New perspectives on host-parasite interplay by comparative transcriptomic and proteomic analyses of Schistosoma japonicum.</title>
        <authorList>
            <person name="Liu F."/>
            <person name="Lu J."/>
            <person name="Hu W."/>
            <person name="Wang S.Y."/>
            <person name="Cui S.J."/>
            <person name="Chi M."/>
            <person name="Yan Q."/>
            <person name="Wang X.R."/>
            <person name="Song H.D."/>
            <person name="Xu X.N."/>
            <person name="Wang J.J."/>
            <person name="Zhang X.L."/>
            <person name="Zhang X."/>
            <person name="Wang Z.Q."/>
            <person name="Xue C.L."/>
            <person name="Brindley P.J."/>
            <person name="McManus D.P."/>
            <person name="Yang P.Y."/>
            <person name="Feng Z."/>
            <person name="Chen Z."/>
            <person name="Han Z.G."/>
        </authorList>
    </citation>
    <scope>NUCLEOTIDE SEQUENCE</scope>
</reference>
<proteinExistence type="evidence at transcript level"/>
<reference evidence="2" key="1">
    <citation type="submission" date="2005-01" db="EMBL/GenBank/DDBJ databases">
        <authorList>
            <person name="Han Z."/>
        </authorList>
    </citation>
    <scope>NUCLEOTIDE SEQUENCE</scope>
</reference>
<evidence type="ECO:0000256" key="1">
    <source>
        <dbReference type="SAM" id="MobiDB-lite"/>
    </source>
</evidence>